<evidence type="ECO:0000313" key="2">
    <source>
        <dbReference type="Proteomes" id="UP000199048"/>
    </source>
</evidence>
<dbReference type="AlphaFoldDB" id="A0A1I4KU39"/>
<gene>
    <name evidence="1" type="ORF">SAMN05192568_1011142</name>
</gene>
<proteinExistence type="predicted"/>
<dbReference type="EMBL" id="FOTK01000011">
    <property type="protein sequence ID" value="SFL82258.1"/>
    <property type="molecule type" value="Genomic_DNA"/>
</dbReference>
<keyword evidence="2" id="KW-1185">Reference proteome</keyword>
<evidence type="ECO:0008006" key="3">
    <source>
        <dbReference type="Google" id="ProtNLM"/>
    </source>
</evidence>
<dbReference type="Proteomes" id="UP000199048">
    <property type="component" value="Unassembled WGS sequence"/>
</dbReference>
<name>A0A1I4KU39_9HYPH</name>
<accession>A0A1I4KU39</accession>
<organism evidence="1 2">
    <name type="scientific">Methylobacterium pseudosasicola</name>
    <dbReference type="NCBI Taxonomy" id="582667"/>
    <lineage>
        <taxon>Bacteria</taxon>
        <taxon>Pseudomonadati</taxon>
        <taxon>Pseudomonadota</taxon>
        <taxon>Alphaproteobacteria</taxon>
        <taxon>Hyphomicrobiales</taxon>
        <taxon>Methylobacteriaceae</taxon>
        <taxon>Methylobacterium</taxon>
    </lineage>
</organism>
<sequence>MLAIDLLTADEAANLLRISHRTFDGRVARGDERCLAARSDYGPAA</sequence>
<reference evidence="2" key="1">
    <citation type="submission" date="2016-10" db="EMBL/GenBank/DDBJ databases">
        <authorList>
            <person name="Varghese N."/>
            <person name="Submissions S."/>
        </authorList>
    </citation>
    <scope>NUCLEOTIDE SEQUENCE [LARGE SCALE GENOMIC DNA]</scope>
    <source>
        <strain evidence="2">BL36</strain>
    </source>
</reference>
<evidence type="ECO:0000313" key="1">
    <source>
        <dbReference type="EMBL" id="SFL82258.1"/>
    </source>
</evidence>
<protein>
    <recommendedName>
        <fullName evidence="3">Helix-turn-helix domain-containing protein</fullName>
    </recommendedName>
</protein>